<comment type="caution">
    <text evidence="3">The sequence shown here is derived from an EMBL/GenBank/DDBJ whole genome shotgun (WGS) entry which is preliminary data.</text>
</comment>
<feature type="coiled-coil region" evidence="1">
    <location>
        <begin position="140"/>
        <end position="167"/>
    </location>
</feature>
<evidence type="ECO:0000313" key="4">
    <source>
        <dbReference type="Proteomes" id="UP000283530"/>
    </source>
</evidence>
<evidence type="ECO:0000313" key="3">
    <source>
        <dbReference type="EMBL" id="RWR85815.1"/>
    </source>
</evidence>
<proteinExistence type="predicted"/>
<feature type="coiled-coil region" evidence="1">
    <location>
        <begin position="664"/>
        <end position="698"/>
    </location>
</feature>
<feature type="coiled-coil region" evidence="1">
    <location>
        <begin position="76"/>
        <end position="103"/>
    </location>
</feature>
<dbReference type="AlphaFoldDB" id="A0A443P4W9"/>
<evidence type="ECO:0000256" key="1">
    <source>
        <dbReference type="SAM" id="Coils"/>
    </source>
</evidence>
<dbReference type="PANTHER" id="PTHR33883:SF10">
    <property type="entry name" value="WPP DOMAIN-ASSOCIATED PROTEIN"/>
    <property type="match status" value="1"/>
</dbReference>
<organism evidence="3 4">
    <name type="scientific">Cinnamomum micranthum f. kanehirae</name>
    <dbReference type="NCBI Taxonomy" id="337451"/>
    <lineage>
        <taxon>Eukaryota</taxon>
        <taxon>Viridiplantae</taxon>
        <taxon>Streptophyta</taxon>
        <taxon>Embryophyta</taxon>
        <taxon>Tracheophyta</taxon>
        <taxon>Spermatophyta</taxon>
        <taxon>Magnoliopsida</taxon>
        <taxon>Magnoliidae</taxon>
        <taxon>Laurales</taxon>
        <taxon>Lauraceae</taxon>
        <taxon>Cinnamomum</taxon>
    </lineage>
</organism>
<name>A0A443P4W9_9MAGN</name>
<keyword evidence="4" id="KW-1185">Reference proteome</keyword>
<feature type="region of interest" description="Disordered" evidence="2">
    <location>
        <begin position="323"/>
        <end position="348"/>
    </location>
</feature>
<dbReference type="PANTHER" id="PTHR33883">
    <property type="entry name" value="WPP DOMAIN-ASSOCIATED PROTEIN"/>
    <property type="match status" value="1"/>
</dbReference>
<gene>
    <name evidence="3" type="ORF">CKAN_01468900</name>
</gene>
<evidence type="ECO:0000256" key="2">
    <source>
        <dbReference type="SAM" id="MobiDB-lite"/>
    </source>
</evidence>
<feature type="compositionally biased region" description="Basic and acidic residues" evidence="2">
    <location>
        <begin position="323"/>
        <end position="344"/>
    </location>
</feature>
<dbReference type="InterPro" id="IPR037490">
    <property type="entry name" value="WAP"/>
</dbReference>
<dbReference type="Proteomes" id="UP000283530">
    <property type="component" value="Unassembled WGS sequence"/>
</dbReference>
<accession>A0A443P4W9</accession>
<sequence length="854" mass="98790">MECLEASDETLRLVSDCSLQTSSSFDGTDNFRNDAAFVENFLLDDLDSYMEDINSRLIISRMVSDSVIKGMVGAISEETAEKVASKEVELLNLNEKLHFYESNMHVEKEAGLGLAVESNSKKLGLQLRFHDLGLEQNHTEEHLINLKIAAEEQIQRLEKEVEDVKGCISISTTNLGSSQQGKMLENGIEINKSIDALQSILEAVYKQINNLVIFSKTLLYERQWESEFRDEVNGIVFQSLIGCLKEEFEEKSHEQSHLFGNQQKNLMIKVDELSSLRQELDAISRSLFIPEPGKLSSHGSHEFVEEWSNIERKDRIHRKVLENHPSPLKEENGVTATEKSKESKSTMPDATELALQHMSKDKLINYFKDEMTKMKRNHESILQEKTEEYYRLKREYLKEKDSPNWRKEKEFDALRKKIPEVIIKLDDIIVENEKSSVVCDVDEYVNILKVKADNLLFENKRLRSMLMDKRKEVKCLSLKVSDAADKMSNVLLAEENFSKQIKKLKCDFEDANVEVCIREEVYKSILRELIGRTKCDMGNVDIETIFTHEICTIVFRESLKDIMMRYKKEKEKSIYLEALLLERDAALVSEIVENEKLKEEKALMSVLMEEKERSSSEVGSTLIKQKEQFELACKEHERLTDETRRLEKLLCENEKESNIMRSIFEEALKQMNLYKVEKSILEQKLKEALDNVKETKRKGSELSCIIQEKQNMISTAEVKELYQKRQMRSVIVSVQELSRAVVDFESRVMDKILLNNSRFEMLNHQCSPLVQQANLLKKKGLAYKRGLERRCSDLQKAELEVDLLGDQVDALQSLLGKIYMGLDHYSPILQHYPGIMETLELIRRAIEGETVKPV</sequence>
<feature type="coiled-coil region" evidence="1">
    <location>
        <begin position="368"/>
        <end position="395"/>
    </location>
</feature>
<keyword evidence="1" id="KW-0175">Coiled coil</keyword>
<dbReference type="OrthoDB" id="619142at2759"/>
<reference evidence="3 4" key="1">
    <citation type="journal article" date="2019" name="Nat. Plants">
        <title>Stout camphor tree genome fills gaps in understanding of flowering plant genome evolution.</title>
        <authorList>
            <person name="Chaw S.M."/>
            <person name="Liu Y.C."/>
            <person name="Wu Y.W."/>
            <person name="Wang H.Y."/>
            <person name="Lin C.I."/>
            <person name="Wu C.S."/>
            <person name="Ke H.M."/>
            <person name="Chang L.Y."/>
            <person name="Hsu C.Y."/>
            <person name="Yang H.T."/>
            <person name="Sudianto E."/>
            <person name="Hsu M.H."/>
            <person name="Wu K.P."/>
            <person name="Wang L.N."/>
            <person name="Leebens-Mack J.H."/>
            <person name="Tsai I.J."/>
        </authorList>
    </citation>
    <scope>NUCLEOTIDE SEQUENCE [LARGE SCALE GENOMIC DNA]</scope>
    <source>
        <strain evidence="4">cv. Chaw 1501</strain>
        <tissue evidence="3">Young leaves</tissue>
    </source>
</reference>
<protein>
    <submittedName>
        <fullName evidence="3">WPP domain-containing protein</fullName>
    </submittedName>
</protein>
<dbReference type="EMBL" id="QPKB01000005">
    <property type="protein sequence ID" value="RWR85815.1"/>
    <property type="molecule type" value="Genomic_DNA"/>
</dbReference>